<comment type="similarity">
    <text evidence="1">Belongs to the short-chain dehydrogenases/reductases (SDR) family.</text>
</comment>
<dbReference type="Proteomes" id="UP000178659">
    <property type="component" value="Unassembled WGS sequence"/>
</dbReference>
<gene>
    <name evidence="2" type="ORF">A3A77_03945</name>
</gene>
<dbReference type="Pfam" id="PF00106">
    <property type="entry name" value="adh_short"/>
    <property type="match status" value="1"/>
</dbReference>
<dbReference type="PRINTS" id="PR00081">
    <property type="entry name" value="GDHRDH"/>
</dbReference>
<evidence type="ECO:0000256" key="1">
    <source>
        <dbReference type="ARBA" id="ARBA00006484"/>
    </source>
</evidence>
<reference evidence="2 3" key="1">
    <citation type="journal article" date="2016" name="Nat. Commun.">
        <title>Thousands of microbial genomes shed light on interconnected biogeochemical processes in an aquifer system.</title>
        <authorList>
            <person name="Anantharaman K."/>
            <person name="Brown C.T."/>
            <person name="Hug L.A."/>
            <person name="Sharon I."/>
            <person name="Castelle C.J."/>
            <person name="Probst A.J."/>
            <person name="Thomas B.C."/>
            <person name="Singh A."/>
            <person name="Wilkins M.J."/>
            <person name="Karaoz U."/>
            <person name="Brodie E.L."/>
            <person name="Williams K.H."/>
            <person name="Hubbard S.S."/>
            <person name="Banfield J.F."/>
        </authorList>
    </citation>
    <scope>NUCLEOTIDE SEQUENCE [LARGE SCALE GENOMIC DNA]</scope>
</reference>
<proteinExistence type="inferred from homology"/>
<dbReference type="SUPFAM" id="SSF51735">
    <property type="entry name" value="NAD(P)-binding Rossmann-fold domains"/>
    <property type="match status" value="1"/>
</dbReference>
<dbReference type="EMBL" id="MHCC01000020">
    <property type="protein sequence ID" value="OGY13113.1"/>
    <property type="molecule type" value="Genomic_DNA"/>
</dbReference>
<comment type="caution">
    <text evidence="2">The sequence shown here is derived from an EMBL/GenBank/DDBJ whole genome shotgun (WGS) entry which is preliminary data.</text>
</comment>
<accession>A0A1G1VCC5</accession>
<evidence type="ECO:0000313" key="2">
    <source>
        <dbReference type="EMBL" id="OGY13113.1"/>
    </source>
</evidence>
<dbReference type="InterPro" id="IPR002347">
    <property type="entry name" value="SDR_fam"/>
</dbReference>
<sequence>MEKVLVVGASSGVGRALTERLVLNGYIVWGVARRMDLLSDTKKKLGSNFCFSSCDVSEEKDWLKLVRALNGRKFIPQIVIFCAAILENDLSPEFDTKILKKIVSINFLGIIIGVEKLLKVVKPNAQFIAISSSSAFKGSGEEGIGYAASKAALSIAFESLYLKFKNKIRFKTIFFGPIRTGMNPFTKQTPFVLSEKAAVDTVIAAISNNKVQYYSPWNVFFAINLAKLLPSFIYLHLLEQLDQRYHKKFVKTTL</sequence>
<dbReference type="PANTHER" id="PTHR42760">
    <property type="entry name" value="SHORT-CHAIN DEHYDROGENASES/REDUCTASES FAMILY MEMBER"/>
    <property type="match status" value="1"/>
</dbReference>
<dbReference type="AlphaFoldDB" id="A0A1G1VCC5"/>
<protein>
    <recommendedName>
        <fullName evidence="4">Short-chain dehydrogenase</fullName>
    </recommendedName>
</protein>
<evidence type="ECO:0000313" key="3">
    <source>
        <dbReference type="Proteomes" id="UP000178659"/>
    </source>
</evidence>
<name>A0A1G1VCC5_9BACT</name>
<dbReference type="InterPro" id="IPR036291">
    <property type="entry name" value="NAD(P)-bd_dom_sf"/>
</dbReference>
<organism evidence="2 3">
    <name type="scientific">Candidatus Blackburnbacteria bacterium RIFCSPLOWO2_01_FULL_40_20</name>
    <dbReference type="NCBI Taxonomy" id="1797519"/>
    <lineage>
        <taxon>Bacteria</taxon>
        <taxon>Candidatus Blackburniibacteriota</taxon>
    </lineage>
</organism>
<evidence type="ECO:0008006" key="4">
    <source>
        <dbReference type="Google" id="ProtNLM"/>
    </source>
</evidence>
<dbReference type="Gene3D" id="3.40.50.720">
    <property type="entry name" value="NAD(P)-binding Rossmann-like Domain"/>
    <property type="match status" value="1"/>
</dbReference>
<dbReference type="GO" id="GO:0016616">
    <property type="term" value="F:oxidoreductase activity, acting on the CH-OH group of donors, NAD or NADP as acceptor"/>
    <property type="evidence" value="ECO:0007669"/>
    <property type="project" value="TreeGrafter"/>
</dbReference>